<dbReference type="Proteomes" id="UP000596739">
    <property type="component" value="Unassembled WGS sequence"/>
</dbReference>
<dbReference type="SMART" id="SM00827">
    <property type="entry name" value="PKS_AT"/>
    <property type="match status" value="1"/>
</dbReference>
<evidence type="ECO:0000313" key="7">
    <source>
        <dbReference type="Proteomes" id="UP000596739"/>
    </source>
</evidence>
<comment type="catalytic activity">
    <reaction evidence="3 4">
        <text>holo-[ACP] + malonyl-CoA = malonyl-[ACP] + CoA</text>
        <dbReference type="Rhea" id="RHEA:41792"/>
        <dbReference type="Rhea" id="RHEA-COMP:9623"/>
        <dbReference type="Rhea" id="RHEA-COMP:9685"/>
        <dbReference type="ChEBI" id="CHEBI:57287"/>
        <dbReference type="ChEBI" id="CHEBI:57384"/>
        <dbReference type="ChEBI" id="CHEBI:64479"/>
        <dbReference type="ChEBI" id="CHEBI:78449"/>
        <dbReference type="EC" id="2.3.1.39"/>
    </reaction>
</comment>
<evidence type="ECO:0000313" key="6">
    <source>
        <dbReference type="EMBL" id="MBK1811878.1"/>
    </source>
</evidence>
<evidence type="ECO:0000256" key="2">
    <source>
        <dbReference type="ARBA" id="ARBA00023315"/>
    </source>
</evidence>
<protein>
    <recommendedName>
        <fullName evidence="4">Malonyl CoA-acyl carrier protein transacylase</fullName>
        <ecNumber evidence="4">2.3.1.39</ecNumber>
    </recommendedName>
</protein>
<keyword evidence="1 4" id="KW-0808">Transferase</keyword>
<evidence type="ECO:0000256" key="3">
    <source>
        <dbReference type="ARBA" id="ARBA00048462"/>
    </source>
</evidence>
<dbReference type="SUPFAM" id="SSF55048">
    <property type="entry name" value="Probable ACP-binding domain of malonyl-CoA ACP transacylase"/>
    <property type="match status" value="1"/>
</dbReference>
<comment type="similarity">
    <text evidence="4">Belongs to the fabD family.</text>
</comment>
<dbReference type="Gene3D" id="3.40.366.10">
    <property type="entry name" value="Malonyl-Coenzyme A Acyl Carrier Protein, domain 2"/>
    <property type="match status" value="1"/>
</dbReference>
<gene>
    <name evidence="6" type="primary">fabD</name>
    <name evidence="6" type="ORF">JHL18_14750</name>
</gene>
<reference evidence="7" key="1">
    <citation type="submission" date="2021-01" db="EMBL/GenBank/DDBJ databases">
        <title>Genome public.</title>
        <authorList>
            <person name="Liu C."/>
            <person name="Sun Q."/>
        </authorList>
    </citation>
    <scope>NUCLEOTIDE SEQUENCE [LARGE SCALE GENOMIC DNA]</scope>
    <source>
        <strain evidence="7">YIM B02505</strain>
    </source>
</reference>
<organism evidence="6 7">
    <name type="scientific">Clostridium yunnanense</name>
    <dbReference type="NCBI Taxonomy" id="2800325"/>
    <lineage>
        <taxon>Bacteria</taxon>
        <taxon>Bacillati</taxon>
        <taxon>Bacillota</taxon>
        <taxon>Clostridia</taxon>
        <taxon>Eubacteriales</taxon>
        <taxon>Clostridiaceae</taxon>
        <taxon>Clostridium</taxon>
    </lineage>
</organism>
<dbReference type="InterPro" id="IPR016035">
    <property type="entry name" value="Acyl_Trfase/lysoPLipase"/>
</dbReference>
<dbReference type="EC" id="2.3.1.39" evidence="4"/>
<dbReference type="SUPFAM" id="SSF52151">
    <property type="entry name" value="FabD/lysophospholipase-like"/>
    <property type="match status" value="1"/>
</dbReference>
<accession>A0ABS1ERD6</accession>
<dbReference type="Pfam" id="PF00698">
    <property type="entry name" value="Acyl_transf_1"/>
    <property type="match status" value="1"/>
</dbReference>
<evidence type="ECO:0000259" key="5">
    <source>
        <dbReference type="SMART" id="SM00827"/>
    </source>
</evidence>
<dbReference type="PANTHER" id="PTHR42681:SF1">
    <property type="entry name" value="MALONYL-COA-ACYL CARRIER PROTEIN TRANSACYLASE, MITOCHONDRIAL"/>
    <property type="match status" value="1"/>
</dbReference>
<comment type="caution">
    <text evidence="6">The sequence shown here is derived from an EMBL/GenBank/DDBJ whole genome shotgun (WGS) entry which is preliminary data.</text>
</comment>
<keyword evidence="2 4" id="KW-0012">Acyltransferase</keyword>
<dbReference type="RefSeq" id="WP_200270531.1">
    <property type="nucleotide sequence ID" value="NZ_JAENHN010000041.1"/>
</dbReference>
<dbReference type="InterPro" id="IPR024925">
    <property type="entry name" value="Malonyl_CoA-ACP_transAc"/>
</dbReference>
<feature type="domain" description="Malonyl-CoA:ACP transacylase (MAT)" evidence="5">
    <location>
        <begin position="7"/>
        <end position="312"/>
    </location>
</feature>
<dbReference type="InterPro" id="IPR014043">
    <property type="entry name" value="Acyl_transferase_dom"/>
</dbReference>
<dbReference type="InterPro" id="IPR001227">
    <property type="entry name" value="Ac_transferase_dom_sf"/>
</dbReference>
<dbReference type="GO" id="GO:0004314">
    <property type="term" value="F:[acyl-carrier-protein] S-malonyltransferase activity"/>
    <property type="evidence" value="ECO:0007669"/>
    <property type="project" value="UniProtKB-EC"/>
</dbReference>
<dbReference type="InterPro" id="IPR050858">
    <property type="entry name" value="Mal-CoA-ACP_Trans/PKS_FabD"/>
</dbReference>
<dbReference type="NCBIfam" id="TIGR00128">
    <property type="entry name" value="fabD"/>
    <property type="match status" value="1"/>
</dbReference>
<proteinExistence type="inferred from homology"/>
<name>A0ABS1ERD6_9CLOT</name>
<keyword evidence="7" id="KW-1185">Reference proteome</keyword>
<evidence type="ECO:0000256" key="1">
    <source>
        <dbReference type="ARBA" id="ARBA00022679"/>
    </source>
</evidence>
<dbReference type="InterPro" id="IPR004410">
    <property type="entry name" value="Malonyl_CoA-ACP_transAc_FabD"/>
</dbReference>
<dbReference type="EMBL" id="JAENHN010000041">
    <property type="protein sequence ID" value="MBK1811878.1"/>
    <property type="molecule type" value="Genomic_DNA"/>
</dbReference>
<dbReference type="PANTHER" id="PTHR42681">
    <property type="entry name" value="MALONYL-COA-ACYL CARRIER PROTEIN TRANSACYLASE, MITOCHONDRIAL"/>
    <property type="match status" value="1"/>
</dbReference>
<dbReference type="InterPro" id="IPR016036">
    <property type="entry name" value="Malonyl_transacylase_ACP-bd"/>
</dbReference>
<sequence length="313" mass="33980">MMKIALLFSGQGAQYVGMGKELYDNYEVAREIFNEADEALGFSLKSMCFDGPDTELNKTENTQPAILTTSIAALKVIQEKGINFEVVAGLSLGEYSAHVAAGTMSFNDAVTLVKKRGFFMQEAVPLGVGAMSAVLGMDKDVLNSCVNECKEFGIVEVANYNCPDQIVIAGEKDAVEKCGALLSERGAKRVIPLTVSGPFHTSMMKPASERLFGELDKIELNELSIPLVSNVTAEYVKSTDDVKPLLVKQVMSSVKWEDSIKLMINDGVDTFIEVGPGRALSGFVRKISRNVNIFNVEDVKSLDKTINGLSKLN</sequence>
<evidence type="ECO:0000256" key="4">
    <source>
        <dbReference type="PIRNR" id="PIRNR000446"/>
    </source>
</evidence>
<dbReference type="Gene3D" id="3.30.70.250">
    <property type="entry name" value="Malonyl-CoA ACP transacylase, ACP-binding"/>
    <property type="match status" value="1"/>
</dbReference>
<dbReference type="PIRSF" id="PIRSF000446">
    <property type="entry name" value="Mct"/>
    <property type="match status" value="1"/>
</dbReference>